<protein>
    <submittedName>
        <fullName evidence="1">Uncharacterized protein</fullName>
    </submittedName>
</protein>
<reference evidence="2" key="1">
    <citation type="submission" date="2021-01" db="EMBL/GenBank/DDBJ databases">
        <title>Caligus Genome Assembly.</title>
        <authorList>
            <person name="Gallardo-Escarate C."/>
        </authorList>
    </citation>
    <scope>NUCLEOTIDE SEQUENCE [LARGE SCALE GENOMIC DNA]</scope>
</reference>
<evidence type="ECO:0000313" key="2">
    <source>
        <dbReference type="Proteomes" id="UP000595437"/>
    </source>
</evidence>
<dbReference type="AlphaFoldDB" id="A0A7T8JY38"/>
<sequence>MNVPKWIPNSSTLGRLRSRKDRCNEARRGLCGRDLSRGIRVRRRIRHREWILIGRALRILIAA</sequence>
<organism evidence="1 2">
    <name type="scientific">Caligus rogercresseyi</name>
    <name type="common">Sea louse</name>
    <dbReference type="NCBI Taxonomy" id="217165"/>
    <lineage>
        <taxon>Eukaryota</taxon>
        <taxon>Metazoa</taxon>
        <taxon>Ecdysozoa</taxon>
        <taxon>Arthropoda</taxon>
        <taxon>Crustacea</taxon>
        <taxon>Multicrustacea</taxon>
        <taxon>Hexanauplia</taxon>
        <taxon>Copepoda</taxon>
        <taxon>Siphonostomatoida</taxon>
        <taxon>Caligidae</taxon>
        <taxon>Caligus</taxon>
    </lineage>
</organism>
<gene>
    <name evidence="1" type="ORF">FKW44_018945</name>
</gene>
<dbReference type="Proteomes" id="UP000595437">
    <property type="component" value="Chromosome 13"/>
</dbReference>
<evidence type="ECO:0000313" key="1">
    <source>
        <dbReference type="EMBL" id="QQP38381.1"/>
    </source>
</evidence>
<dbReference type="EMBL" id="CP045902">
    <property type="protein sequence ID" value="QQP38381.1"/>
    <property type="molecule type" value="Genomic_DNA"/>
</dbReference>
<proteinExistence type="predicted"/>
<name>A0A7T8JY38_CALRO</name>
<keyword evidence="2" id="KW-1185">Reference proteome</keyword>
<accession>A0A7T8JY38</accession>